<dbReference type="InterPro" id="IPR002347">
    <property type="entry name" value="SDR_fam"/>
</dbReference>
<sequence length="351" mass="37346">MTGLISSLRQSFPGKATFTGDNVADLTGKVIIVTGANTGVGKELAQILYSKNAKVYMLARSEAKTLGAMSEIRAAVPASAGALVYLHLDLADMPSVKATAAEFLRRESRLDILFNNAGVGYPPAGSTTAQGYELQVGVNCLGAFALTHHLTPVLTATAAAAPLLPGAVRVVWASSSAAEAIAPKAFAAVYPNTVPEEETPETTTTTATAAAAAAPKSKRNPTYELYFASKLGNYYLATEFAARHRAAGIASVPLNPGNLDSDLWRTLPAFMRWLLRKTVLHPPVFGAYTNLFAGLSPDVTMEKSGVYVAPWGKFWNVARDMVDGTKTEAEGGTGIARRFWEWTEEQVAPYL</sequence>
<dbReference type="Pfam" id="PF00106">
    <property type="entry name" value="adh_short"/>
    <property type="match status" value="1"/>
</dbReference>
<dbReference type="AlphaFoldDB" id="A0AAE0KMW3"/>
<keyword evidence="5" id="KW-1185">Reference proteome</keyword>
<evidence type="ECO:0000256" key="1">
    <source>
        <dbReference type="ARBA" id="ARBA00006484"/>
    </source>
</evidence>
<evidence type="ECO:0000256" key="3">
    <source>
        <dbReference type="ARBA" id="ARBA00023002"/>
    </source>
</evidence>
<protein>
    <recommendedName>
        <fullName evidence="6">Short-chain dehydrogenase</fullName>
    </recommendedName>
</protein>
<accession>A0AAE0KMW3</accession>
<organism evidence="4 5">
    <name type="scientific">Lasiosphaeria ovina</name>
    <dbReference type="NCBI Taxonomy" id="92902"/>
    <lineage>
        <taxon>Eukaryota</taxon>
        <taxon>Fungi</taxon>
        <taxon>Dikarya</taxon>
        <taxon>Ascomycota</taxon>
        <taxon>Pezizomycotina</taxon>
        <taxon>Sordariomycetes</taxon>
        <taxon>Sordariomycetidae</taxon>
        <taxon>Sordariales</taxon>
        <taxon>Lasiosphaeriaceae</taxon>
        <taxon>Lasiosphaeria</taxon>
    </lineage>
</organism>
<evidence type="ECO:0000313" key="4">
    <source>
        <dbReference type="EMBL" id="KAK3379066.1"/>
    </source>
</evidence>
<gene>
    <name evidence="4" type="ORF">B0T24DRAFT_568810</name>
</gene>
<dbReference type="PRINTS" id="PR00081">
    <property type="entry name" value="GDHRDH"/>
</dbReference>
<dbReference type="GO" id="GO:0016491">
    <property type="term" value="F:oxidoreductase activity"/>
    <property type="evidence" value="ECO:0007669"/>
    <property type="project" value="UniProtKB-KW"/>
</dbReference>
<keyword evidence="2" id="KW-0521">NADP</keyword>
<evidence type="ECO:0000256" key="2">
    <source>
        <dbReference type="ARBA" id="ARBA00022857"/>
    </source>
</evidence>
<comment type="caution">
    <text evidence="4">The sequence shown here is derived from an EMBL/GenBank/DDBJ whole genome shotgun (WGS) entry which is preliminary data.</text>
</comment>
<name>A0AAE0KMW3_9PEZI</name>
<dbReference type="Gene3D" id="3.40.50.720">
    <property type="entry name" value="NAD(P)-binding Rossmann-like Domain"/>
    <property type="match status" value="1"/>
</dbReference>
<proteinExistence type="inferred from homology"/>
<reference evidence="4" key="2">
    <citation type="submission" date="2023-06" db="EMBL/GenBank/DDBJ databases">
        <authorList>
            <consortium name="Lawrence Berkeley National Laboratory"/>
            <person name="Haridas S."/>
            <person name="Hensen N."/>
            <person name="Bonometti L."/>
            <person name="Westerberg I."/>
            <person name="Brannstrom I.O."/>
            <person name="Guillou S."/>
            <person name="Cros-Aarteil S."/>
            <person name="Calhoun S."/>
            <person name="Kuo A."/>
            <person name="Mondo S."/>
            <person name="Pangilinan J."/>
            <person name="Riley R."/>
            <person name="Labutti K."/>
            <person name="Andreopoulos B."/>
            <person name="Lipzen A."/>
            <person name="Chen C."/>
            <person name="Yanf M."/>
            <person name="Daum C."/>
            <person name="Ng V."/>
            <person name="Clum A."/>
            <person name="Steindorff A."/>
            <person name="Ohm R."/>
            <person name="Martin F."/>
            <person name="Silar P."/>
            <person name="Natvig D."/>
            <person name="Lalanne C."/>
            <person name="Gautier V."/>
            <person name="Ament-Velasquez S.L."/>
            <person name="Kruys A."/>
            <person name="Hutchinson M.I."/>
            <person name="Powell A.J."/>
            <person name="Barry K."/>
            <person name="Miller A.N."/>
            <person name="Grigoriev I.V."/>
            <person name="Debuchy R."/>
            <person name="Gladieux P."/>
            <person name="Thoren M.H."/>
            <person name="Johannesson H."/>
        </authorList>
    </citation>
    <scope>NUCLEOTIDE SEQUENCE</scope>
    <source>
        <strain evidence="4">CBS 958.72</strain>
    </source>
</reference>
<dbReference type="SUPFAM" id="SSF51735">
    <property type="entry name" value="NAD(P)-binding Rossmann-fold domains"/>
    <property type="match status" value="1"/>
</dbReference>
<comment type="similarity">
    <text evidence="1">Belongs to the short-chain dehydrogenases/reductases (SDR) family.</text>
</comment>
<dbReference type="EMBL" id="JAULSN010000002">
    <property type="protein sequence ID" value="KAK3379066.1"/>
    <property type="molecule type" value="Genomic_DNA"/>
</dbReference>
<dbReference type="InterPro" id="IPR036291">
    <property type="entry name" value="NAD(P)-bd_dom_sf"/>
</dbReference>
<dbReference type="Proteomes" id="UP001287356">
    <property type="component" value="Unassembled WGS sequence"/>
</dbReference>
<dbReference type="PANTHER" id="PTHR24320">
    <property type="entry name" value="RETINOL DEHYDROGENASE"/>
    <property type="match status" value="1"/>
</dbReference>
<dbReference type="PANTHER" id="PTHR24320:SF236">
    <property type="entry name" value="SHORT-CHAIN DEHYDROGENASE-RELATED"/>
    <property type="match status" value="1"/>
</dbReference>
<reference evidence="4" key="1">
    <citation type="journal article" date="2023" name="Mol. Phylogenet. Evol.">
        <title>Genome-scale phylogeny and comparative genomics of the fungal order Sordariales.</title>
        <authorList>
            <person name="Hensen N."/>
            <person name="Bonometti L."/>
            <person name="Westerberg I."/>
            <person name="Brannstrom I.O."/>
            <person name="Guillou S."/>
            <person name="Cros-Aarteil S."/>
            <person name="Calhoun S."/>
            <person name="Haridas S."/>
            <person name="Kuo A."/>
            <person name="Mondo S."/>
            <person name="Pangilinan J."/>
            <person name="Riley R."/>
            <person name="LaButti K."/>
            <person name="Andreopoulos B."/>
            <person name="Lipzen A."/>
            <person name="Chen C."/>
            <person name="Yan M."/>
            <person name="Daum C."/>
            <person name="Ng V."/>
            <person name="Clum A."/>
            <person name="Steindorff A."/>
            <person name="Ohm R.A."/>
            <person name="Martin F."/>
            <person name="Silar P."/>
            <person name="Natvig D.O."/>
            <person name="Lalanne C."/>
            <person name="Gautier V."/>
            <person name="Ament-Velasquez S.L."/>
            <person name="Kruys A."/>
            <person name="Hutchinson M.I."/>
            <person name="Powell A.J."/>
            <person name="Barry K."/>
            <person name="Miller A.N."/>
            <person name="Grigoriev I.V."/>
            <person name="Debuchy R."/>
            <person name="Gladieux P."/>
            <person name="Hiltunen Thoren M."/>
            <person name="Johannesson H."/>
        </authorList>
    </citation>
    <scope>NUCLEOTIDE SEQUENCE</scope>
    <source>
        <strain evidence="4">CBS 958.72</strain>
    </source>
</reference>
<evidence type="ECO:0008006" key="6">
    <source>
        <dbReference type="Google" id="ProtNLM"/>
    </source>
</evidence>
<keyword evidence="3" id="KW-0560">Oxidoreductase</keyword>
<evidence type="ECO:0000313" key="5">
    <source>
        <dbReference type="Proteomes" id="UP001287356"/>
    </source>
</evidence>